<comment type="caution">
    <text evidence="1">The sequence shown here is derived from an EMBL/GenBank/DDBJ whole genome shotgun (WGS) entry which is preliminary data.</text>
</comment>
<dbReference type="Proteomes" id="UP001178507">
    <property type="component" value="Unassembled WGS sequence"/>
</dbReference>
<dbReference type="Gene3D" id="3.30.559.10">
    <property type="entry name" value="Chloramphenicol acetyltransferase-like domain"/>
    <property type="match status" value="1"/>
</dbReference>
<sequence>MDAMDLGRAATHGAITAAPTISTLTLLSGRCQTLAKDLQTAVGKLAELNPILTGRAKKSEGKVWVEPGVHHALFRIAECPKECPLIAPLDFKSKLQFLEGLEKHLVDPLTAIQTLHIGSQVFLVELMTFEEPFVCFVVHLSHLVGDAKTLYDLVGQLNALLAHQEVKPLQWDSPARLSLELVPLCKADRERISRWGTLGWLAQKICGPARKSRVSLLSKSGIEKQKLELLSSESKFLSSNDVITAALSRAIKNSKVMNIAVNLRGRKCEENCAGNFWHNVPMAHQAAQDPNAVRALLPKLQYYKDGEVPWTPFAAGRYSFITNWTAFTQHLEVEGLKVECHLVHGNFLRQNPTNVAVVFHASRDALALSHNVPDKNLDATGLLGALLS</sequence>
<keyword evidence="2" id="KW-1185">Reference proteome</keyword>
<accession>A0AA36IM46</accession>
<dbReference type="InterPro" id="IPR023213">
    <property type="entry name" value="CAT-like_dom_sf"/>
</dbReference>
<evidence type="ECO:0000313" key="1">
    <source>
        <dbReference type="EMBL" id="CAJ1390331.1"/>
    </source>
</evidence>
<name>A0AA36IM46_9DINO</name>
<organism evidence="1 2">
    <name type="scientific">Effrenium voratum</name>
    <dbReference type="NCBI Taxonomy" id="2562239"/>
    <lineage>
        <taxon>Eukaryota</taxon>
        <taxon>Sar</taxon>
        <taxon>Alveolata</taxon>
        <taxon>Dinophyceae</taxon>
        <taxon>Suessiales</taxon>
        <taxon>Symbiodiniaceae</taxon>
        <taxon>Effrenium</taxon>
    </lineage>
</organism>
<protein>
    <submittedName>
        <fullName evidence="1">Uncharacterized protein</fullName>
    </submittedName>
</protein>
<reference evidence="1" key="1">
    <citation type="submission" date="2023-08" db="EMBL/GenBank/DDBJ databases">
        <authorList>
            <person name="Chen Y."/>
            <person name="Shah S."/>
            <person name="Dougan E. K."/>
            <person name="Thang M."/>
            <person name="Chan C."/>
        </authorList>
    </citation>
    <scope>NUCLEOTIDE SEQUENCE</scope>
</reference>
<gene>
    <name evidence="1" type="ORF">EVOR1521_LOCUS15799</name>
</gene>
<proteinExistence type="predicted"/>
<dbReference type="AlphaFoldDB" id="A0AA36IM46"/>
<evidence type="ECO:0000313" key="2">
    <source>
        <dbReference type="Proteomes" id="UP001178507"/>
    </source>
</evidence>
<dbReference type="EMBL" id="CAUJNA010002057">
    <property type="protein sequence ID" value="CAJ1390331.1"/>
    <property type="molecule type" value="Genomic_DNA"/>
</dbReference>